<sequence length="301" mass="34299">MTNKSEANTYNYGQITDQYPHSRPVKKGDLAPTLVAIHPTTSPLSNQTSSLKEVNPQSFLSSSTAAATTSKSLNKPSTLKRVDSDDPSPSSQNKRRSCLSVNYVKGLSLVEKLQCLAGYYGNDNTLDLVSPGVIPVRFAKVIVKDIPLVSRVGLQSYIYIVLSKLLLLYQYDQLRDTTHKEGGYQSHLYAYVFDAVFLFDPCYVTKREHVSKSPNMEEEELTCCLIHFCRTECHATTIKYLKKMKQIASDEKDDKLDLYIFLHGLYIPYTVFPLSLYRIFENTAHFFENKLTTFYKYLINF</sequence>
<reference evidence="2 3" key="1">
    <citation type="journal article" date="2018" name="G3 (Bethesda)">
        <title>Phylogenetic and Phylogenomic Definition of Rhizopus Species.</title>
        <authorList>
            <person name="Gryganskyi A.P."/>
            <person name="Golan J."/>
            <person name="Dolatabadi S."/>
            <person name="Mondo S."/>
            <person name="Robb S."/>
            <person name="Idnurm A."/>
            <person name="Muszewska A."/>
            <person name="Steczkiewicz K."/>
            <person name="Masonjones S."/>
            <person name="Liao H.L."/>
            <person name="Gajdeczka M.T."/>
            <person name="Anike F."/>
            <person name="Vuek A."/>
            <person name="Anishchenko I.M."/>
            <person name="Voigt K."/>
            <person name="de Hoog G.S."/>
            <person name="Smith M.E."/>
            <person name="Heitman J."/>
            <person name="Vilgalys R."/>
            <person name="Stajich J.E."/>
        </authorList>
    </citation>
    <scope>NUCLEOTIDE SEQUENCE [LARGE SCALE GENOMIC DNA]</scope>
    <source>
        <strain evidence="2 3">LSU 92-RS-03</strain>
    </source>
</reference>
<evidence type="ECO:0000313" key="2">
    <source>
        <dbReference type="EMBL" id="RCI01704.1"/>
    </source>
</evidence>
<name>A0A367KHK3_RHIST</name>
<feature type="compositionally biased region" description="Low complexity" evidence="1">
    <location>
        <begin position="61"/>
        <end position="70"/>
    </location>
</feature>
<keyword evidence="3" id="KW-1185">Reference proteome</keyword>
<organism evidence="2 3">
    <name type="scientific">Rhizopus stolonifer</name>
    <name type="common">Rhizopus nigricans</name>
    <dbReference type="NCBI Taxonomy" id="4846"/>
    <lineage>
        <taxon>Eukaryota</taxon>
        <taxon>Fungi</taxon>
        <taxon>Fungi incertae sedis</taxon>
        <taxon>Mucoromycota</taxon>
        <taxon>Mucoromycotina</taxon>
        <taxon>Mucoromycetes</taxon>
        <taxon>Mucorales</taxon>
        <taxon>Mucorineae</taxon>
        <taxon>Rhizopodaceae</taxon>
        <taxon>Rhizopus</taxon>
    </lineage>
</organism>
<comment type="caution">
    <text evidence="2">The sequence shown here is derived from an EMBL/GenBank/DDBJ whole genome shotgun (WGS) entry which is preliminary data.</text>
</comment>
<dbReference type="EMBL" id="PJQM01001702">
    <property type="protein sequence ID" value="RCI01704.1"/>
    <property type="molecule type" value="Genomic_DNA"/>
</dbReference>
<dbReference type="Proteomes" id="UP000253551">
    <property type="component" value="Unassembled WGS sequence"/>
</dbReference>
<proteinExistence type="predicted"/>
<evidence type="ECO:0000313" key="3">
    <source>
        <dbReference type="Proteomes" id="UP000253551"/>
    </source>
</evidence>
<feature type="compositionally biased region" description="Polar residues" evidence="1">
    <location>
        <begin position="1"/>
        <end position="19"/>
    </location>
</feature>
<feature type="region of interest" description="Disordered" evidence="1">
    <location>
        <begin position="1"/>
        <end position="95"/>
    </location>
</feature>
<protein>
    <submittedName>
        <fullName evidence="2">Uncharacterized protein</fullName>
    </submittedName>
</protein>
<dbReference type="AlphaFoldDB" id="A0A367KHK3"/>
<accession>A0A367KHK3</accession>
<evidence type="ECO:0000256" key="1">
    <source>
        <dbReference type="SAM" id="MobiDB-lite"/>
    </source>
</evidence>
<gene>
    <name evidence="2" type="ORF">CU098_009908</name>
</gene>
<feature type="compositionally biased region" description="Polar residues" evidence="1">
    <location>
        <begin position="39"/>
        <end position="60"/>
    </location>
</feature>